<dbReference type="Gene3D" id="3.40.720.10">
    <property type="entry name" value="Alkaline Phosphatase, subunit A"/>
    <property type="match status" value="1"/>
</dbReference>
<evidence type="ECO:0000313" key="4">
    <source>
        <dbReference type="Proteomes" id="UP000228987"/>
    </source>
</evidence>
<gene>
    <name evidence="3" type="ORF">COA71_12885</name>
</gene>
<dbReference type="InterPro" id="IPR017850">
    <property type="entry name" value="Alkaline_phosphatase_core_sf"/>
</dbReference>
<dbReference type="PANTHER" id="PTHR42693">
    <property type="entry name" value="ARYLSULFATASE FAMILY MEMBER"/>
    <property type="match status" value="1"/>
</dbReference>
<comment type="similarity">
    <text evidence="1">Belongs to the sulfatase family.</text>
</comment>
<evidence type="ECO:0000259" key="2">
    <source>
        <dbReference type="Pfam" id="PF00884"/>
    </source>
</evidence>
<dbReference type="GO" id="GO:0004065">
    <property type="term" value="F:arylsulfatase activity"/>
    <property type="evidence" value="ECO:0007669"/>
    <property type="project" value="TreeGrafter"/>
</dbReference>
<dbReference type="SUPFAM" id="SSF53649">
    <property type="entry name" value="Alkaline phosphatase-like"/>
    <property type="match status" value="1"/>
</dbReference>
<dbReference type="Gene3D" id="3.30.1120.10">
    <property type="match status" value="1"/>
</dbReference>
<dbReference type="Pfam" id="PF00884">
    <property type="entry name" value="Sulfatase"/>
    <property type="match status" value="1"/>
</dbReference>
<reference evidence="4" key="1">
    <citation type="submission" date="2017-08" db="EMBL/GenBank/DDBJ databases">
        <title>A dynamic microbial community with high functional redundancy inhabits the cold, oxic subseafloor aquifer.</title>
        <authorList>
            <person name="Tully B.J."/>
            <person name="Wheat C.G."/>
            <person name="Glazer B.T."/>
            <person name="Huber J.A."/>
        </authorList>
    </citation>
    <scope>NUCLEOTIDE SEQUENCE [LARGE SCALE GENOMIC DNA]</scope>
</reference>
<organism evidence="3 4">
    <name type="scientific">SAR86 cluster bacterium</name>
    <dbReference type="NCBI Taxonomy" id="2030880"/>
    <lineage>
        <taxon>Bacteria</taxon>
        <taxon>Pseudomonadati</taxon>
        <taxon>Pseudomonadota</taxon>
        <taxon>Gammaproteobacteria</taxon>
        <taxon>SAR86 cluster</taxon>
    </lineage>
</organism>
<name>A0A2A5C8S6_9GAMM</name>
<evidence type="ECO:0000313" key="3">
    <source>
        <dbReference type="EMBL" id="PCJ39776.1"/>
    </source>
</evidence>
<dbReference type="CDD" id="cd16025">
    <property type="entry name" value="PAS_like"/>
    <property type="match status" value="1"/>
</dbReference>
<dbReference type="AlphaFoldDB" id="A0A2A5C8S6"/>
<feature type="domain" description="Sulfatase N-terminal" evidence="2">
    <location>
        <begin position="36"/>
        <end position="442"/>
    </location>
</feature>
<evidence type="ECO:0000256" key="1">
    <source>
        <dbReference type="ARBA" id="ARBA00008779"/>
    </source>
</evidence>
<proteinExistence type="inferred from homology"/>
<dbReference type="InterPro" id="IPR000917">
    <property type="entry name" value="Sulfatase_N"/>
</dbReference>
<dbReference type="Proteomes" id="UP000228987">
    <property type="component" value="Unassembled WGS sequence"/>
</dbReference>
<comment type="caution">
    <text evidence="3">The sequence shown here is derived from an EMBL/GenBank/DDBJ whole genome shotgun (WGS) entry which is preliminary data.</text>
</comment>
<dbReference type="PANTHER" id="PTHR42693:SF33">
    <property type="entry name" value="ARYLSULFATASE"/>
    <property type="match status" value="1"/>
</dbReference>
<accession>A0A2A5C8S6</accession>
<dbReference type="EMBL" id="NVWI01000012">
    <property type="protein sequence ID" value="PCJ39776.1"/>
    <property type="molecule type" value="Genomic_DNA"/>
</dbReference>
<protein>
    <submittedName>
        <fullName evidence="3">Arylsulfatase</fullName>
    </submittedName>
</protein>
<sequence>MITTSKGSNMRSYFIFLFACLFSINSYSAESPNEPPNILLIVADDLGYSDLGRYGSEIPTPNLDMLANEGLLLTNFYTSMLCAVTRSMLLSGTDNHLAGLGAMGGHTEAQLGQPGYEQYLNFSVASLADLMTDAGYNTYMTGKWHLGLTEETSPAARGMKRSFTLLEGGAAHLGGMTMWGPEASGSEFAFYRDDMNLVTVDEDFYSTREYTDRMISFIEADREDDKPFFAYLAYTAPHWPLQAPAESIAKFKGLYDDGYEALHHKRFERLGEMGLLPEGALVADSSRFDPTWDSLSAEEQAIESRGMEVYAALVSDLDIYIGKLIDYLKSIDEYENTFIMFMSDNGAEGVKREAGNGPFARWAARCCDNSLENIGSVTSYVSYGPNWAVASATPWQRHKTSAFEGGIHVPAFIHYSGLESTGAQNNAFATVMDLLPTFLDLAETEHPGAVYKGREVFPVKGNSMLPILTGESEFVHAEDEYMGWEHRQHSSIRQGDWKIVWDPTMGLEAKWQLFNLAEDPSERNDLIEVNPEKASELLILWGRYLEENGVIF</sequence>
<dbReference type="InterPro" id="IPR050738">
    <property type="entry name" value="Sulfatase"/>
</dbReference>